<comment type="caution">
    <text evidence="3">The sequence shown here is derived from an EMBL/GenBank/DDBJ whole genome shotgun (WGS) entry which is preliminary data.</text>
</comment>
<name>A0A1V9EI12_9BACT</name>
<keyword evidence="1" id="KW-1133">Transmembrane helix</keyword>
<evidence type="ECO:0000313" key="3">
    <source>
        <dbReference type="EMBL" id="OQP45769.1"/>
    </source>
</evidence>
<dbReference type="GO" id="GO:0016020">
    <property type="term" value="C:membrane"/>
    <property type="evidence" value="ECO:0007669"/>
    <property type="project" value="GOC"/>
</dbReference>
<dbReference type="InterPro" id="IPR051916">
    <property type="entry name" value="GPI-anchor_lipid_remodeler"/>
</dbReference>
<accession>A0A1V9EI12</accession>
<feature type="transmembrane region" description="Helical" evidence="1">
    <location>
        <begin position="72"/>
        <end position="93"/>
    </location>
</feature>
<dbReference type="InterPro" id="IPR036691">
    <property type="entry name" value="Endo/exonu/phosph_ase_sf"/>
</dbReference>
<sequence>MARFVRTFSKRLCIILNVVIAGLFLIACANAWLHPSKWWFFSLLGLGFPVLLLFLFAFLVFWLIFRSKWAMLSALVLLIGLGNIRVFLGLHFATSYKPEKEKGALRILTWNVHWFDEHNKKIKERKDYRKKMIDFIKEQNADVLCFQEFLELGKSFTSSNTNAIVQLNYPYYYRVIDYGQASGGRFQAGVAIFSRFPITDTQRVRYPDPANLRAAESLISADVLVNGKKVRIYTTHLQSVLFQKNDYRNIEIIKSANDSMVAASRSIVKKLRQGYSFRGDQADLVRGKLDSCPYPEIICGDFNDVPNSYAYFKIKGNRQDVFVRKGYGIGRSFAAVSPTLRIDYILADRAFDVLQYNRFLVPWSDHYPVVADLKLAEE</sequence>
<dbReference type="InterPro" id="IPR005135">
    <property type="entry name" value="Endo/exonuclease/phosphatase"/>
</dbReference>
<reference evidence="4" key="1">
    <citation type="submission" date="2016-04" db="EMBL/GenBank/DDBJ databases">
        <authorList>
            <person name="Chen L."/>
            <person name="Zhuang W."/>
            <person name="Wang G."/>
        </authorList>
    </citation>
    <scope>NUCLEOTIDE SEQUENCE [LARGE SCALE GENOMIC DNA]</scope>
    <source>
        <strain evidence="4">208</strain>
    </source>
</reference>
<dbReference type="SUPFAM" id="SSF56219">
    <property type="entry name" value="DNase I-like"/>
    <property type="match status" value="1"/>
</dbReference>
<dbReference type="PROSITE" id="PS51257">
    <property type="entry name" value="PROKAR_LIPOPROTEIN"/>
    <property type="match status" value="1"/>
</dbReference>
<dbReference type="Proteomes" id="UP000192276">
    <property type="component" value="Unassembled WGS sequence"/>
</dbReference>
<organism evidence="3 4">
    <name type="scientific">Niastella populi</name>
    <dbReference type="NCBI Taxonomy" id="550983"/>
    <lineage>
        <taxon>Bacteria</taxon>
        <taxon>Pseudomonadati</taxon>
        <taxon>Bacteroidota</taxon>
        <taxon>Chitinophagia</taxon>
        <taxon>Chitinophagales</taxon>
        <taxon>Chitinophagaceae</taxon>
        <taxon>Niastella</taxon>
    </lineage>
</organism>
<feature type="transmembrane region" description="Helical" evidence="1">
    <location>
        <begin position="12"/>
        <end position="33"/>
    </location>
</feature>
<dbReference type="PANTHER" id="PTHR14859">
    <property type="entry name" value="CALCOFLUOR WHITE HYPERSENSITIVE PROTEIN PRECURSOR"/>
    <property type="match status" value="1"/>
</dbReference>
<dbReference type="Gene3D" id="3.60.10.10">
    <property type="entry name" value="Endonuclease/exonuclease/phosphatase"/>
    <property type="match status" value="1"/>
</dbReference>
<feature type="transmembrane region" description="Helical" evidence="1">
    <location>
        <begin position="39"/>
        <end position="65"/>
    </location>
</feature>
<evidence type="ECO:0000313" key="4">
    <source>
        <dbReference type="Proteomes" id="UP000192276"/>
    </source>
</evidence>
<feature type="domain" description="Endonuclease/exonuclease/phosphatase" evidence="2">
    <location>
        <begin position="108"/>
        <end position="366"/>
    </location>
</feature>
<dbReference type="Pfam" id="PF03372">
    <property type="entry name" value="Exo_endo_phos"/>
    <property type="match status" value="1"/>
</dbReference>
<dbReference type="GO" id="GO:0003824">
    <property type="term" value="F:catalytic activity"/>
    <property type="evidence" value="ECO:0007669"/>
    <property type="project" value="InterPro"/>
</dbReference>
<evidence type="ECO:0000256" key="1">
    <source>
        <dbReference type="SAM" id="Phobius"/>
    </source>
</evidence>
<dbReference type="PANTHER" id="PTHR14859:SF15">
    <property type="entry name" value="ENDONUCLEASE_EXONUCLEASE_PHOSPHATASE DOMAIN-CONTAINING PROTEIN"/>
    <property type="match status" value="1"/>
</dbReference>
<gene>
    <name evidence="3" type="ORF">A4R26_09795</name>
</gene>
<evidence type="ECO:0000259" key="2">
    <source>
        <dbReference type="Pfam" id="PF03372"/>
    </source>
</evidence>
<dbReference type="STRING" id="550983.A4R26_09795"/>
<dbReference type="GO" id="GO:0006506">
    <property type="term" value="P:GPI anchor biosynthetic process"/>
    <property type="evidence" value="ECO:0007669"/>
    <property type="project" value="TreeGrafter"/>
</dbReference>
<dbReference type="CDD" id="cd09084">
    <property type="entry name" value="EEP-2"/>
    <property type="match status" value="1"/>
</dbReference>
<protein>
    <recommendedName>
        <fullName evidence="2">Endonuclease/exonuclease/phosphatase domain-containing protein</fullName>
    </recommendedName>
</protein>
<dbReference type="RefSeq" id="WP_081171533.1">
    <property type="nucleotide sequence ID" value="NZ_LWBP01000254.1"/>
</dbReference>
<proteinExistence type="predicted"/>
<keyword evidence="1" id="KW-0472">Membrane</keyword>
<dbReference type="OrthoDB" id="635146at2"/>
<keyword evidence="1" id="KW-0812">Transmembrane</keyword>
<dbReference type="AlphaFoldDB" id="A0A1V9EI12"/>
<keyword evidence="4" id="KW-1185">Reference proteome</keyword>
<dbReference type="EMBL" id="LWBP01000254">
    <property type="protein sequence ID" value="OQP45769.1"/>
    <property type="molecule type" value="Genomic_DNA"/>
</dbReference>